<sequence length="497" mass="56843">MEHHDDFDSVSWRNDQSDVSPPNTAGTDVGDHSRMDRDVNGKRRMSTAHEEPQAGPLADAVDLAGIGDGVLECSVDMPLKENDGTKDAYISYRVTTHTDFKTFQKPEVSIRRRFTDFFFLYNTLYREYPACAVPPLPDKHKMEYVTGDRFGPDFTHRRAWSLHRFVKRLTLHPVLRRAPLLIIFLESPDWNAHMRLRSTRGTTSTSESAGAGIFDNFTDTFVNAFTKVHKPDKRFIEVREKADKLDEDLNHVEKIVARVARREADLETDYMDLATQFRKLVPLEPDIEVPLQIFAASAEETARGLKALKDHTDQNYLSSLRDMEAYILSLKSLLKTREQKQLDFEALVEYRNKAVSDRDSLASNPPQYHSSNPLTSSPASFIRSKMEDMRGVDHEKSRRERIRKLELRIDELTREVDSSKTTSEMFDEEVVREVVDFERIKAVEFRDTLGALAEKHIEFYQGVMSTWERFIVEMEGELEGDGGGIGLVGIGEAVGSR</sequence>
<dbReference type="InterPro" id="IPR001683">
    <property type="entry name" value="PX_dom"/>
</dbReference>
<comment type="function">
    <text evidence="13">Sorting nexin, involved in the separation or division of vacuoles throughout the entire life cycle of the cells. Involved in retrieval of late-Golgi SNAREs from post-Golgi endosomes to the trans-Golgi network, for cytoplasm to vacuole transport (Cvt), and autophagy of large cargos including mitophagy, pexophagy and glycophagy.</text>
</comment>
<keyword evidence="5" id="KW-0813">Transport</keyword>
<evidence type="ECO:0000256" key="4">
    <source>
        <dbReference type="ARBA" id="ARBA00010883"/>
    </source>
</evidence>
<dbReference type="GO" id="GO:0005829">
    <property type="term" value="C:cytosol"/>
    <property type="evidence" value="ECO:0007669"/>
    <property type="project" value="UniProtKB-SubCell"/>
</dbReference>
<dbReference type="PANTHER" id="PTHR45949">
    <property type="entry name" value="SORTING NEXIN-4"/>
    <property type="match status" value="1"/>
</dbReference>
<evidence type="ECO:0000256" key="13">
    <source>
        <dbReference type="ARBA" id="ARBA00054950"/>
    </source>
</evidence>
<keyword evidence="6" id="KW-0963">Cytoplasm</keyword>
<dbReference type="AlphaFoldDB" id="A0A232M0J7"/>
<feature type="compositionally biased region" description="Polar residues" evidence="15">
    <location>
        <begin position="11"/>
        <end position="26"/>
    </location>
</feature>
<dbReference type="GO" id="GO:0032456">
    <property type="term" value="P:endocytic recycling"/>
    <property type="evidence" value="ECO:0007669"/>
    <property type="project" value="TreeGrafter"/>
</dbReference>
<evidence type="ECO:0000259" key="16">
    <source>
        <dbReference type="PROSITE" id="PS50195"/>
    </source>
</evidence>
<dbReference type="CDD" id="cd06863">
    <property type="entry name" value="PX_Atg24p"/>
    <property type="match status" value="1"/>
</dbReference>
<evidence type="ECO:0000256" key="14">
    <source>
        <dbReference type="SAM" id="Coils"/>
    </source>
</evidence>
<evidence type="ECO:0000256" key="5">
    <source>
        <dbReference type="ARBA" id="ARBA00022448"/>
    </source>
</evidence>
<organism evidence="17 18">
    <name type="scientific">Elaphomyces granulatus</name>
    <dbReference type="NCBI Taxonomy" id="519963"/>
    <lineage>
        <taxon>Eukaryota</taxon>
        <taxon>Fungi</taxon>
        <taxon>Dikarya</taxon>
        <taxon>Ascomycota</taxon>
        <taxon>Pezizomycotina</taxon>
        <taxon>Eurotiomycetes</taxon>
        <taxon>Eurotiomycetidae</taxon>
        <taxon>Eurotiales</taxon>
        <taxon>Elaphomycetaceae</taxon>
        <taxon>Elaphomyces</taxon>
    </lineage>
</organism>
<evidence type="ECO:0000256" key="11">
    <source>
        <dbReference type="ARBA" id="ARBA00040748"/>
    </source>
</evidence>
<dbReference type="SUPFAM" id="SSF64268">
    <property type="entry name" value="PX domain"/>
    <property type="match status" value="1"/>
</dbReference>
<dbReference type="OrthoDB" id="205639at2759"/>
<dbReference type="CDD" id="cd07628">
    <property type="entry name" value="BAR_Atg24p"/>
    <property type="match status" value="1"/>
</dbReference>
<dbReference type="InterPro" id="IPR027267">
    <property type="entry name" value="AH/BAR_dom_sf"/>
</dbReference>
<dbReference type="FunFam" id="1.20.1270.60:FF:000042">
    <property type="entry name" value="Vacuolar targeting protein Atg24"/>
    <property type="match status" value="1"/>
</dbReference>
<feature type="compositionally biased region" description="Basic and acidic residues" evidence="15">
    <location>
        <begin position="29"/>
        <end position="52"/>
    </location>
</feature>
<evidence type="ECO:0000256" key="6">
    <source>
        <dbReference type="ARBA" id="ARBA00022490"/>
    </source>
</evidence>
<comment type="similarity">
    <text evidence="4">Belongs to the sorting nexin family.</text>
</comment>
<dbReference type="PROSITE" id="PS50195">
    <property type="entry name" value="PX"/>
    <property type="match status" value="1"/>
</dbReference>
<evidence type="ECO:0000256" key="15">
    <source>
        <dbReference type="SAM" id="MobiDB-lite"/>
    </source>
</evidence>
<dbReference type="GO" id="GO:0034045">
    <property type="term" value="C:phagophore assembly site membrane"/>
    <property type="evidence" value="ECO:0007669"/>
    <property type="project" value="UniProtKB-SubCell"/>
</dbReference>
<evidence type="ECO:0000313" key="18">
    <source>
        <dbReference type="Proteomes" id="UP000243515"/>
    </source>
</evidence>
<evidence type="ECO:0000256" key="7">
    <source>
        <dbReference type="ARBA" id="ARBA00022753"/>
    </source>
</evidence>
<evidence type="ECO:0000256" key="10">
    <source>
        <dbReference type="ARBA" id="ARBA00023136"/>
    </source>
</evidence>
<evidence type="ECO:0000256" key="1">
    <source>
        <dbReference type="ARBA" id="ARBA00004481"/>
    </source>
</evidence>
<dbReference type="GO" id="GO:0034727">
    <property type="term" value="P:piecemeal microautophagy of the nucleus"/>
    <property type="evidence" value="ECO:0007669"/>
    <property type="project" value="TreeGrafter"/>
</dbReference>
<evidence type="ECO:0000313" key="17">
    <source>
        <dbReference type="EMBL" id="OXV09930.1"/>
    </source>
</evidence>
<dbReference type="InterPro" id="IPR036871">
    <property type="entry name" value="PX_dom_sf"/>
</dbReference>
<dbReference type="Proteomes" id="UP000243515">
    <property type="component" value="Unassembled WGS sequence"/>
</dbReference>
<feature type="coiled-coil region" evidence="14">
    <location>
        <begin position="395"/>
        <end position="422"/>
    </location>
</feature>
<gene>
    <name evidence="17" type="ORF">Egran_02307</name>
</gene>
<dbReference type="GO" id="GO:0035091">
    <property type="term" value="F:phosphatidylinositol binding"/>
    <property type="evidence" value="ECO:0007669"/>
    <property type="project" value="InterPro"/>
</dbReference>
<dbReference type="GO" id="GO:0000422">
    <property type="term" value="P:autophagy of mitochondrion"/>
    <property type="evidence" value="ECO:0007669"/>
    <property type="project" value="TreeGrafter"/>
</dbReference>
<reference evidence="17 18" key="1">
    <citation type="journal article" date="2015" name="Environ. Microbiol.">
        <title>Metagenome sequence of Elaphomyces granulatus from sporocarp tissue reveals Ascomycota ectomycorrhizal fingerprints of genome expansion and a Proteobacteria-rich microbiome.</title>
        <authorList>
            <person name="Quandt C.A."/>
            <person name="Kohler A."/>
            <person name="Hesse C.N."/>
            <person name="Sharpton T.J."/>
            <person name="Martin F."/>
            <person name="Spatafora J.W."/>
        </authorList>
    </citation>
    <scope>NUCLEOTIDE SEQUENCE [LARGE SCALE GENOMIC DNA]</scope>
    <source>
        <strain evidence="17 18">OSC145934</strain>
    </source>
</reference>
<proteinExistence type="inferred from homology"/>
<comment type="subcellular location">
    <subcellularLocation>
        <location evidence="2">Cytoplasm</location>
        <location evidence="2">Cytosol</location>
    </subcellularLocation>
    <subcellularLocation>
        <location evidence="1">Endosome membrane</location>
        <topology evidence="1">Peripheral membrane protein</topology>
    </subcellularLocation>
    <subcellularLocation>
        <location evidence="3">Preautophagosomal structure membrane</location>
        <topology evidence="3">Peripheral membrane protein</topology>
    </subcellularLocation>
</comment>
<feature type="region of interest" description="Disordered" evidence="15">
    <location>
        <begin position="1"/>
        <end position="57"/>
    </location>
</feature>
<dbReference type="GO" id="GO:0015031">
    <property type="term" value="P:protein transport"/>
    <property type="evidence" value="ECO:0007669"/>
    <property type="project" value="TreeGrafter"/>
</dbReference>
<dbReference type="EMBL" id="NPHW01003229">
    <property type="protein sequence ID" value="OXV09930.1"/>
    <property type="molecule type" value="Genomic_DNA"/>
</dbReference>
<dbReference type="GO" id="GO:0005769">
    <property type="term" value="C:early endosome"/>
    <property type="evidence" value="ECO:0007669"/>
    <property type="project" value="TreeGrafter"/>
</dbReference>
<dbReference type="SMART" id="SM00312">
    <property type="entry name" value="PX"/>
    <property type="match status" value="1"/>
</dbReference>
<feature type="domain" description="PX" evidence="16">
    <location>
        <begin position="70"/>
        <end position="192"/>
    </location>
</feature>
<keyword evidence="18" id="KW-1185">Reference proteome</keyword>
<keyword evidence="14" id="KW-0175">Coiled coil</keyword>
<protein>
    <recommendedName>
        <fullName evidence="11">Sorting nexin-4</fullName>
    </recommendedName>
    <alternativeName>
        <fullName evidence="12">Autophagy-related protein 24</fullName>
    </alternativeName>
</protein>
<dbReference type="GO" id="GO:0061709">
    <property type="term" value="P:reticulophagy"/>
    <property type="evidence" value="ECO:0007669"/>
    <property type="project" value="TreeGrafter"/>
</dbReference>
<dbReference type="GO" id="GO:0010008">
    <property type="term" value="C:endosome membrane"/>
    <property type="evidence" value="ECO:0007669"/>
    <property type="project" value="UniProtKB-SubCell"/>
</dbReference>
<evidence type="ECO:0000256" key="8">
    <source>
        <dbReference type="ARBA" id="ARBA00023006"/>
    </source>
</evidence>
<dbReference type="Gene3D" id="3.30.1520.10">
    <property type="entry name" value="Phox-like domain"/>
    <property type="match status" value="1"/>
</dbReference>
<dbReference type="Pfam" id="PF00787">
    <property type="entry name" value="PX"/>
    <property type="match status" value="1"/>
</dbReference>
<evidence type="ECO:0000256" key="9">
    <source>
        <dbReference type="ARBA" id="ARBA00023121"/>
    </source>
</evidence>
<accession>A0A232M0J7</accession>
<feature type="region of interest" description="Disordered" evidence="15">
    <location>
        <begin position="356"/>
        <end position="379"/>
    </location>
</feature>
<keyword evidence="9" id="KW-0446">Lipid-binding</keyword>
<dbReference type="FunFam" id="3.30.1520.10:FF:000035">
    <property type="entry name" value="Sorting nexin-4 protein"/>
    <property type="match status" value="1"/>
</dbReference>
<comment type="caution">
    <text evidence="17">The sequence shown here is derived from an EMBL/GenBank/DDBJ whole genome shotgun (WGS) entry which is preliminary data.</text>
</comment>
<evidence type="ECO:0000256" key="12">
    <source>
        <dbReference type="ARBA" id="ARBA00041273"/>
    </source>
</evidence>
<keyword evidence="10" id="KW-0472">Membrane</keyword>
<evidence type="ECO:0000256" key="2">
    <source>
        <dbReference type="ARBA" id="ARBA00004514"/>
    </source>
</evidence>
<dbReference type="Gene3D" id="1.20.1270.60">
    <property type="entry name" value="Arfaptin homology (AH) domain/BAR domain"/>
    <property type="match status" value="1"/>
</dbReference>
<feature type="compositionally biased region" description="Polar residues" evidence="15">
    <location>
        <begin position="361"/>
        <end position="379"/>
    </location>
</feature>
<evidence type="ECO:0000256" key="3">
    <source>
        <dbReference type="ARBA" id="ARBA00004623"/>
    </source>
</evidence>
<keyword evidence="7" id="KW-0967">Endosome</keyword>
<name>A0A232M0J7_9EURO</name>
<keyword evidence="8" id="KW-0072">Autophagy</keyword>
<dbReference type="PANTHER" id="PTHR45949:SF2">
    <property type="entry name" value="SORTING NEXIN-4"/>
    <property type="match status" value="1"/>
</dbReference>